<evidence type="ECO:0000313" key="1">
    <source>
        <dbReference type="EMBL" id="MBP2072379.1"/>
    </source>
</evidence>
<keyword evidence="2" id="KW-1185">Reference proteome</keyword>
<comment type="caution">
    <text evidence="1">The sequence shown here is derived from an EMBL/GenBank/DDBJ whole genome shotgun (WGS) entry which is preliminary data.</text>
</comment>
<evidence type="ECO:0000313" key="2">
    <source>
        <dbReference type="Proteomes" id="UP001166402"/>
    </source>
</evidence>
<dbReference type="Proteomes" id="UP001166402">
    <property type="component" value="Unassembled WGS sequence"/>
</dbReference>
<evidence type="ECO:0008006" key="3">
    <source>
        <dbReference type="Google" id="ProtNLM"/>
    </source>
</evidence>
<proteinExistence type="predicted"/>
<dbReference type="EMBL" id="JAGGLT010000020">
    <property type="protein sequence ID" value="MBP2072379.1"/>
    <property type="molecule type" value="Genomic_DNA"/>
</dbReference>
<organism evidence="1 2">
    <name type="scientific">Thermoanaerobacterium butyriciformans</name>
    <dbReference type="NCBI Taxonomy" id="1702242"/>
    <lineage>
        <taxon>Bacteria</taxon>
        <taxon>Bacillati</taxon>
        <taxon>Bacillota</taxon>
        <taxon>Clostridia</taxon>
        <taxon>Thermoanaerobacterales</taxon>
        <taxon>Thermoanaerobacteraceae</taxon>
        <taxon>Thermoanaerobacterium</taxon>
    </lineage>
</organism>
<reference evidence="1" key="1">
    <citation type="submission" date="2021-03" db="EMBL/GenBank/DDBJ databases">
        <title>Genomic Encyclopedia of Type Strains, Phase IV (KMG-IV): sequencing the most valuable type-strain genomes for metagenomic binning, comparative biology and taxonomic classification.</title>
        <authorList>
            <person name="Goeker M."/>
        </authorList>
    </citation>
    <scope>NUCLEOTIDE SEQUENCE</scope>
    <source>
        <strain evidence="1">DSM 101588</strain>
    </source>
</reference>
<sequence length="238" mass="28418">MVNMVHSLLSIDWDYFIPLKREWLGSYVENQKNIEAIWYKRYIKSVLEGEDLEKSVDTTSILEDFWVKIKEHFDFIRNIKVFVSESHMLSYYIARANECEEVYSFDTHADLGYAGMSSVNFELNCANWLGKLLNEGKIKKAHIIYSPHTFEKPEDFKDFNKLFSIRYYRDIDVLPEGIYTVAVHICRSGAWTPPWLDNKFEKFIKNLNLPYRVIKLYRRDWDIKKLSLSDQIFYLNFA</sequence>
<accession>A0ABS4NGV7</accession>
<protein>
    <recommendedName>
        <fullName evidence="3">Arginase</fullName>
    </recommendedName>
</protein>
<name>A0ABS4NGV7_9THEO</name>
<gene>
    <name evidence="1" type="ORF">J2Z80_001910</name>
</gene>